<dbReference type="EMBL" id="BOOB01000014">
    <property type="protein sequence ID" value="GIH31974.1"/>
    <property type="molecule type" value="Genomic_DNA"/>
</dbReference>
<organism evidence="2 3">
    <name type="scientific">Microbispora amethystogenes</name>
    <dbReference type="NCBI Taxonomy" id="1427754"/>
    <lineage>
        <taxon>Bacteria</taxon>
        <taxon>Bacillati</taxon>
        <taxon>Actinomycetota</taxon>
        <taxon>Actinomycetes</taxon>
        <taxon>Streptosporangiales</taxon>
        <taxon>Streptosporangiaceae</taxon>
        <taxon>Microbispora</taxon>
    </lineage>
</organism>
<dbReference type="Gene3D" id="2.30.110.10">
    <property type="entry name" value="Electron Transport, Fmn-binding Protein, Chain A"/>
    <property type="match status" value="1"/>
</dbReference>
<proteinExistence type="predicted"/>
<protein>
    <submittedName>
        <fullName evidence="2">Uncharacterized protein</fullName>
    </submittedName>
</protein>
<accession>A0ABQ4FB34</accession>
<feature type="compositionally biased region" description="Polar residues" evidence="1">
    <location>
        <begin position="106"/>
        <end position="122"/>
    </location>
</feature>
<evidence type="ECO:0000256" key="1">
    <source>
        <dbReference type="SAM" id="MobiDB-lite"/>
    </source>
</evidence>
<name>A0ABQ4FB34_9ACTN</name>
<dbReference type="RefSeq" id="WP_239101196.1">
    <property type="nucleotide sequence ID" value="NZ_BAABEJ010000008.1"/>
</dbReference>
<dbReference type="Proteomes" id="UP000651728">
    <property type="component" value="Unassembled WGS sequence"/>
</dbReference>
<dbReference type="SUPFAM" id="SSF50475">
    <property type="entry name" value="FMN-binding split barrel"/>
    <property type="match status" value="1"/>
</dbReference>
<evidence type="ECO:0000313" key="2">
    <source>
        <dbReference type="EMBL" id="GIH31974.1"/>
    </source>
</evidence>
<feature type="compositionally biased region" description="Low complexity" evidence="1">
    <location>
        <begin position="123"/>
        <end position="133"/>
    </location>
</feature>
<reference evidence="2 3" key="1">
    <citation type="submission" date="2021-01" db="EMBL/GenBank/DDBJ databases">
        <title>Whole genome shotgun sequence of Microbispora amethystogenes NBRC 101907.</title>
        <authorList>
            <person name="Komaki H."/>
            <person name="Tamura T."/>
        </authorList>
    </citation>
    <scope>NUCLEOTIDE SEQUENCE [LARGE SCALE GENOMIC DNA]</scope>
    <source>
        <strain evidence="2 3">NBRC 101907</strain>
    </source>
</reference>
<dbReference type="InterPro" id="IPR012349">
    <property type="entry name" value="Split_barrel_FMN-bd"/>
</dbReference>
<comment type="caution">
    <text evidence="2">The sequence shown here is derived from an EMBL/GenBank/DDBJ whole genome shotgun (WGS) entry which is preliminary data.</text>
</comment>
<keyword evidence="3" id="KW-1185">Reference proteome</keyword>
<feature type="region of interest" description="Disordered" evidence="1">
    <location>
        <begin position="91"/>
        <end position="150"/>
    </location>
</feature>
<sequence length="150" mass="16181">MLIHPWDAAADEEALAFVRANEFGHLVASGCGRDMPVIVPTQFLLAEESTILLTSPGRTLIWSAIEESPAVVMAVAGDWAYIEGAWKALPGTDEDPRLESPRRTTRPSIWSVTRRSSMTATGSSASCAPSSPAWRWRTAGRTPKSPSVST</sequence>
<evidence type="ECO:0000313" key="3">
    <source>
        <dbReference type="Proteomes" id="UP000651728"/>
    </source>
</evidence>
<gene>
    <name evidence="2" type="ORF">Mam01_21380</name>
</gene>